<proteinExistence type="predicted"/>
<evidence type="ECO:0000313" key="2">
    <source>
        <dbReference type="EMBL" id="SHF11333.1"/>
    </source>
</evidence>
<protein>
    <recommendedName>
        <fullName evidence="4">YhhN-like protein</fullName>
    </recommendedName>
</protein>
<feature type="transmembrane region" description="Helical" evidence="1">
    <location>
        <begin position="36"/>
        <end position="58"/>
    </location>
</feature>
<dbReference type="Proteomes" id="UP000184236">
    <property type="component" value="Unassembled WGS sequence"/>
</dbReference>
<name>A0A1M4YZS9_9FLAO</name>
<accession>A0A1M4YZS9</accession>
<evidence type="ECO:0000313" key="3">
    <source>
        <dbReference type="Proteomes" id="UP000184236"/>
    </source>
</evidence>
<feature type="transmembrane region" description="Helical" evidence="1">
    <location>
        <begin position="6"/>
        <end position="24"/>
    </location>
</feature>
<feature type="transmembrane region" description="Helical" evidence="1">
    <location>
        <begin position="89"/>
        <end position="110"/>
    </location>
</feature>
<feature type="transmembrane region" description="Helical" evidence="1">
    <location>
        <begin position="176"/>
        <end position="198"/>
    </location>
</feature>
<feature type="transmembrane region" description="Helical" evidence="1">
    <location>
        <begin position="64"/>
        <end position="82"/>
    </location>
</feature>
<evidence type="ECO:0000256" key="1">
    <source>
        <dbReference type="SAM" id="Phobius"/>
    </source>
</evidence>
<keyword evidence="3" id="KW-1185">Reference proteome</keyword>
<dbReference type="RefSeq" id="WP_083573227.1">
    <property type="nucleotide sequence ID" value="NZ_FQVO01000009.1"/>
</dbReference>
<dbReference type="STRING" id="1302685.SAMN05444408_10925"/>
<keyword evidence="1" id="KW-0472">Membrane</keyword>
<keyword evidence="1" id="KW-0812">Transmembrane</keyword>
<gene>
    <name evidence="2" type="ORF">SAMN05444408_10925</name>
</gene>
<reference evidence="3" key="1">
    <citation type="submission" date="2016-11" db="EMBL/GenBank/DDBJ databases">
        <authorList>
            <person name="Varghese N."/>
            <person name="Submissions S."/>
        </authorList>
    </citation>
    <scope>NUCLEOTIDE SEQUENCE [LARGE SCALE GENOMIC DNA]</scope>
    <source>
        <strain evidence="3">DSM 26898</strain>
    </source>
</reference>
<sequence length="202" mass="23650">MDTYKVILYLNNSLLFICAVTGLIRYKSFKNTEKWYAYYIIFLFLIEAVVKLCLYVFNLRDVNFVFPFYVAGELLLLGVLYIRKLNMSVYWYIPVVLLAALLFTDSQMLTSDVKKVISNIVVICFAGYALLTEIKNSKINGRFIIADSFIFLYYALSVFLFFLLRQLSDLGKEEANMIWSINNILSSFLYISMIYTFLRLKK</sequence>
<feature type="transmembrane region" description="Helical" evidence="1">
    <location>
        <begin position="143"/>
        <end position="164"/>
    </location>
</feature>
<dbReference type="EMBL" id="FQVO01000009">
    <property type="protein sequence ID" value="SHF11333.1"/>
    <property type="molecule type" value="Genomic_DNA"/>
</dbReference>
<dbReference type="InterPro" id="IPR035899">
    <property type="entry name" value="DBL_dom_sf"/>
</dbReference>
<keyword evidence="1" id="KW-1133">Transmembrane helix</keyword>
<evidence type="ECO:0008006" key="4">
    <source>
        <dbReference type="Google" id="ProtNLM"/>
    </source>
</evidence>
<feature type="transmembrane region" description="Helical" evidence="1">
    <location>
        <begin position="116"/>
        <end position="131"/>
    </location>
</feature>
<dbReference type="SUPFAM" id="SSF48065">
    <property type="entry name" value="DBL homology domain (DH-domain)"/>
    <property type="match status" value="1"/>
</dbReference>
<organism evidence="2 3">
    <name type="scientific">Chryseobacterium takakiae</name>
    <dbReference type="NCBI Taxonomy" id="1302685"/>
    <lineage>
        <taxon>Bacteria</taxon>
        <taxon>Pseudomonadati</taxon>
        <taxon>Bacteroidota</taxon>
        <taxon>Flavobacteriia</taxon>
        <taxon>Flavobacteriales</taxon>
        <taxon>Weeksellaceae</taxon>
        <taxon>Chryseobacterium group</taxon>
        <taxon>Chryseobacterium</taxon>
    </lineage>
</organism>
<dbReference type="OrthoDB" id="1261025at2"/>
<dbReference type="AlphaFoldDB" id="A0A1M4YZS9"/>